<evidence type="ECO:0000313" key="1">
    <source>
        <dbReference type="EMBL" id="TPX35388.1"/>
    </source>
</evidence>
<protein>
    <submittedName>
        <fullName evidence="1">Uncharacterized protein</fullName>
    </submittedName>
</protein>
<sequence length="68" mass="8128">MDRFLQEDQIEIEILNHSISEARMDIAEHRTWSKDVDRTDKSAVDEYKRQKQALETRLDALNRDLRAL</sequence>
<accession>A0A507C7T5</accession>
<dbReference type="AlphaFoldDB" id="A0A507C7T5"/>
<dbReference type="OrthoDB" id="4954585at2759"/>
<evidence type="ECO:0000313" key="2">
    <source>
        <dbReference type="Proteomes" id="UP000320475"/>
    </source>
</evidence>
<dbReference type="VEuPathDB" id="FungiDB:SeMB42_g00644"/>
<comment type="caution">
    <text evidence="1">The sequence shown here is derived from an EMBL/GenBank/DDBJ whole genome shotgun (WGS) entry which is preliminary data.</text>
</comment>
<reference evidence="1 2" key="1">
    <citation type="journal article" date="2019" name="Sci. Rep.">
        <title>Comparative genomics of chytrid fungi reveal insights into the obligate biotrophic and pathogenic lifestyle of Synchytrium endobioticum.</title>
        <authorList>
            <person name="van de Vossenberg B.T.L.H."/>
            <person name="Warris S."/>
            <person name="Nguyen H.D.T."/>
            <person name="van Gent-Pelzer M.P.E."/>
            <person name="Joly D.L."/>
            <person name="van de Geest H.C."/>
            <person name="Bonants P.J.M."/>
            <person name="Smith D.S."/>
            <person name="Levesque C.A."/>
            <person name="van der Lee T.A.J."/>
        </authorList>
    </citation>
    <scope>NUCLEOTIDE SEQUENCE [LARGE SCALE GENOMIC DNA]</scope>
    <source>
        <strain evidence="1 2">LEV6574</strain>
    </source>
</reference>
<organism evidence="1 2">
    <name type="scientific">Synchytrium endobioticum</name>
    <dbReference type="NCBI Taxonomy" id="286115"/>
    <lineage>
        <taxon>Eukaryota</taxon>
        <taxon>Fungi</taxon>
        <taxon>Fungi incertae sedis</taxon>
        <taxon>Chytridiomycota</taxon>
        <taxon>Chytridiomycota incertae sedis</taxon>
        <taxon>Chytridiomycetes</taxon>
        <taxon>Synchytriales</taxon>
        <taxon>Synchytriaceae</taxon>
        <taxon>Synchytrium</taxon>
    </lineage>
</organism>
<dbReference type="EMBL" id="QEAM01000771">
    <property type="protein sequence ID" value="TPX35388.1"/>
    <property type="molecule type" value="Genomic_DNA"/>
</dbReference>
<dbReference type="Proteomes" id="UP000320475">
    <property type="component" value="Unassembled WGS sequence"/>
</dbReference>
<proteinExistence type="predicted"/>
<gene>
    <name evidence="1" type="ORF">SeLEV6574_g08191</name>
</gene>
<name>A0A507C7T5_9FUNG</name>
<feature type="non-terminal residue" evidence="1">
    <location>
        <position position="68"/>
    </location>
</feature>